<reference evidence="2" key="1">
    <citation type="submission" date="2023-10" db="EMBL/GenBank/DDBJ databases">
        <authorList>
            <person name="Chen Y."/>
            <person name="Shah S."/>
            <person name="Dougan E. K."/>
            <person name="Thang M."/>
            <person name="Chan C."/>
        </authorList>
    </citation>
    <scope>NUCLEOTIDE SEQUENCE [LARGE SCALE GENOMIC DNA]</scope>
</reference>
<evidence type="ECO:0000256" key="1">
    <source>
        <dbReference type="SAM" id="MobiDB-lite"/>
    </source>
</evidence>
<feature type="compositionally biased region" description="Basic residues" evidence="1">
    <location>
        <begin position="33"/>
        <end position="46"/>
    </location>
</feature>
<feature type="region of interest" description="Disordered" evidence="1">
    <location>
        <begin position="1"/>
        <end position="53"/>
    </location>
</feature>
<organism evidence="2 3">
    <name type="scientific">Prorocentrum cordatum</name>
    <dbReference type="NCBI Taxonomy" id="2364126"/>
    <lineage>
        <taxon>Eukaryota</taxon>
        <taxon>Sar</taxon>
        <taxon>Alveolata</taxon>
        <taxon>Dinophyceae</taxon>
        <taxon>Prorocentrales</taxon>
        <taxon>Prorocentraceae</taxon>
        <taxon>Prorocentrum</taxon>
    </lineage>
</organism>
<protein>
    <submittedName>
        <fullName evidence="2">Uncharacterized protein</fullName>
    </submittedName>
</protein>
<accession>A0ABN9XIN3</accession>
<comment type="caution">
    <text evidence="2">The sequence shown here is derived from an EMBL/GenBank/DDBJ whole genome shotgun (WGS) entry which is preliminary data.</text>
</comment>
<evidence type="ECO:0000313" key="3">
    <source>
        <dbReference type="Proteomes" id="UP001189429"/>
    </source>
</evidence>
<proteinExistence type="predicted"/>
<feature type="region of interest" description="Disordered" evidence="1">
    <location>
        <begin position="198"/>
        <end position="219"/>
    </location>
</feature>
<dbReference type="EMBL" id="CAUYUJ010020638">
    <property type="protein sequence ID" value="CAK0899637.1"/>
    <property type="molecule type" value="Genomic_DNA"/>
</dbReference>
<sequence>MLSSSGAPVALPRLRRVESPVARTGDRAPGSGRHPRGAHASARRGGRREETAPVRLLSLSGQVVGVLGRRGRRTRSAKYMPLPPAETCSNFTTLASSPRRIYGVARARQSWWRAGKSFPRAPAVRAASSPDAPCECVLAGGVRQASSAAWRSRHRSDVCTCSRRGPSVILSSCETCTRGTEACTDVVVERILAHESEHGRVALDSEDGRPPAKKARSKK</sequence>
<gene>
    <name evidence="2" type="ORF">PCOR1329_LOCUS77104</name>
</gene>
<dbReference type="Proteomes" id="UP001189429">
    <property type="component" value="Unassembled WGS sequence"/>
</dbReference>
<keyword evidence="3" id="KW-1185">Reference proteome</keyword>
<evidence type="ECO:0000313" key="2">
    <source>
        <dbReference type="EMBL" id="CAK0899637.1"/>
    </source>
</evidence>
<feature type="compositionally biased region" description="Basic and acidic residues" evidence="1">
    <location>
        <begin position="198"/>
        <end position="210"/>
    </location>
</feature>
<name>A0ABN9XIN3_9DINO</name>